<dbReference type="EC" id="3.4.19.12" evidence="2"/>
<evidence type="ECO:0000256" key="5">
    <source>
        <dbReference type="ARBA" id="ARBA00022833"/>
    </source>
</evidence>
<dbReference type="InterPro" id="IPR013083">
    <property type="entry name" value="Znf_RING/FYVE/PHD"/>
</dbReference>
<dbReference type="Pfam" id="PF02148">
    <property type="entry name" value="zf-UBP"/>
    <property type="match status" value="1"/>
</dbReference>
<feature type="non-terminal residue" evidence="10">
    <location>
        <position position="526"/>
    </location>
</feature>
<protein>
    <recommendedName>
        <fullName evidence="2">ubiquitinyl hydrolase 1</fullName>
        <ecNumber evidence="2">3.4.19.12</ecNumber>
    </recommendedName>
</protein>
<evidence type="ECO:0000256" key="2">
    <source>
        <dbReference type="ARBA" id="ARBA00012759"/>
    </source>
</evidence>
<evidence type="ECO:0000256" key="1">
    <source>
        <dbReference type="ARBA" id="ARBA00000707"/>
    </source>
</evidence>
<dbReference type="InterPro" id="IPR050185">
    <property type="entry name" value="Ub_carboxyl-term_hydrolase"/>
</dbReference>
<gene>
    <name evidence="10" type="ORF">MNOR_LOCUS18217</name>
</gene>
<dbReference type="PROSITE" id="PS00972">
    <property type="entry name" value="USP_1"/>
    <property type="match status" value="1"/>
</dbReference>
<evidence type="ECO:0000313" key="10">
    <source>
        <dbReference type="EMBL" id="CAL4105954.1"/>
    </source>
</evidence>
<dbReference type="PANTHER" id="PTHR21646:SF39">
    <property type="entry name" value="UBIQUITIN CARBOXYL-TERMINAL HYDROLASE 16"/>
    <property type="match status" value="1"/>
</dbReference>
<accession>A0AAV2QXL0</accession>
<keyword evidence="11" id="KW-1185">Reference proteome</keyword>
<keyword evidence="5" id="KW-0862">Zinc</keyword>
<dbReference type="GO" id="GO:0016579">
    <property type="term" value="P:protein deubiquitination"/>
    <property type="evidence" value="ECO:0007669"/>
    <property type="project" value="InterPro"/>
</dbReference>
<feature type="compositionally biased region" description="Basic residues" evidence="7">
    <location>
        <begin position="501"/>
        <end position="516"/>
    </location>
</feature>
<name>A0AAV2QXL0_MEGNR</name>
<dbReference type="PANTHER" id="PTHR21646">
    <property type="entry name" value="UBIQUITIN CARBOXYL-TERMINAL HYDROLASE"/>
    <property type="match status" value="1"/>
</dbReference>
<evidence type="ECO:0000256" key="4">
    <source>
        <dbReference type="ARBA" id="ARBA00022771"/>
    </source>
</evidence>
<evidence type="ECO:0000256" key="6">
    <source>
        <dbReference type="PROSITE-ProRule" id="PRU00502"/>
    </source>
</evidence>
<organism evidence="10 11">
    <name type="scientific">Meganyctiphanes norvegica</name>
    <name type="common">Northern krill</name>
    <name type="synonym">Thysanopoda norvegica</name>
    <dbReference type="NCBI Taxonomy" id="48144"/>
    <lineage>
        <taxon>Eukaryota</taxon>
        <taxon>Metazoa</taxon>
        <taxon>Ecdysozoa</taxon>
        <taxon>Arthropoda</taxon>
        <taxon>Crustacea</taxon>
        <taxon>Multicrustacea</taxon>
        <taxon>Malacostraca</taxon>
        <taxon>Eumalacostraca</taxon>
        <taxon>Eucarida</taxon>
        <taxon>Euphausiacea</taxon>
        <taxon>Euphausiidae</taxon>
        <taxon>Meganyctiphanes</taxon>
    </lineage>
</organism>
<dbReference type="Gene3D" id="3.30.40.10">
    <property type="entry name" value="Zinc/RING finger domain, C3HC4 (zinc finger)"/>
    <property type="match status" value="1"/>
</dbReference>
<dbReference type="InterPro" id="IPR038765">
    <property type="entry name" value="Papain-like_cys_pep_sf"/>
</dbReference>
<dbReference type="GO" id="GO:0004843">
    <property type="term" value="F:cysteine-type deubiquitinase activity"/>
    <property type="evidence" value="ECO:0007669"/>
    <property type="project" value="UniProtKB-EC"/>
</dbReference>
<feature type="region of interest" description="Disordered" evidence="7">
    <location>
        <begin position="286"/>
        <end position="309"/>
    </location>
</feature>
<evidence type="ECO:0000256" key="7">
    <source>
        <dbReference type="SAM" id="MobiDB-lite"/>
    </source>
</evidence>
<feature type="domain" description="UBP-type" evidence="9">
    <location>
        <begin position="53"/>
        <end position="153"/>
    </location>
</feature>
<keyword evidence="3" id="KW-0479">Metal-binding</keyword>
<comment type="caution">
    <text evidence="10">The sequence shown here is derived from an EMBL/GenBank/DDBJ whole genome shotgun (WGS) entry which is preliminary data.</text>
</comment>
<dbReference type="InterPro" id="IPR001394">
    <property type="entry name" value="Peptidase_C19_UCH"/>
</dbReference>
<feature type="domain" description="USP" evidence="8">
    <location>
        <begin position="221"/>
        <end position="526"/>
    </location>
</feature>
<comment type="catalytic activity">
    <reaction evidence="1">
        <text>Thiol-dependent hydrolysis of ester, thioester, amide, peptide and isopeptide bonds formed by the C-terminal Gly of ubiquitin (a 76-residue protein attached to proteins as an intracellular targeting signal).</text>
        <dbReference type="EC" id="3.4.19.12"/>
    </reaction>
</comment>
<dbReference type="Gene3D" id="3.90.70.10">
    <property type="entry name" value="Cysteine proteinases"/>
    <property type="match status" value="1"/>
</dbReference>
<dbReference type="SUPFAM" id="SSF57850">
    <property type="entry name" value="RING/U-box"/>
    <property type="match status" value="1"/>
</dbReference>
<evidence type="ECO:0000313" key="11">
    <source>
        <dbReference type="Proteomes" id="UP001497623"/>
    </source>
</evidence>
<proteinExistence type="predicted"/>
<reference evidence="10 11" key="1">
    <citation type="submission" date="2024-05" db="EMBL/GenBank/DDBJ databases">
        <authorList>
            <person name="Wallberg A."/>
        </authorList>
    </citation>
    <scope>NUCLEOTIDE SEQUENCE [LARGE SCALE GENOMIC DNA]</scope>
</reference>
<dbReference type="Proteomes" id="UP001497623">
    <property type="component" value="Unassembled WGS sequence"/>
</dbReference>
<dbReference type="PROSITE" id="PS50271">
    <property type="entry name" value="ZF_UBP"/>
    <property type="match status" value="1"/>
</dbReference>
<dbReference type="InterPro" id="IPR001607">
    <property type="entry name" value="Znf_UBP"/>
</dbReference>
<feature type="region of interest" description="Disordered" evidence="7">
    <location>
        <begin position="501"/>
        <end position="526"/>
    </location>
</feature>
<dbReference type="PROSITE" id="PS50235">
    <property type="entry name" value="USP_3"/>
    <property type="match status" value="1"/>
</dbReference>
<dbReference type="InterPro" id="IPR018200">
    <property type="entry name" value="USP_CS"/>
</dbReference>
<dbReference type="EMBL" id="CAXKWB010012917">
    <property type="protein sequence ID" value="CAL4105954.1"/>
    <property type="molecule type" value="Genomic_DNA"/>
</dbReference>
<dbReference type="Pfam" id="PF00443">
    <property type="entry name" value="UCH"/>
    <property type="match status" value="1"/>
</dbReference>
<dbReference type="SUPFAM" id="SSF54001">
    <property type="entry name" value="Cysteine proteinases"/>
    <property type="match status" value="1"/>
</dbReference>
<evidence type="ECO:0000259" key="8">
    <source>
        <dbReference type="PROSITE" id="PS50235"/>
    </source>
</evidence>
<evidence type="ECO:0000259" key="9">
    <source>
        <dbReference type="PROSITE" id="PS50271"/>
    </source>
</evidence>
<dbReference type="InterPro" id="IPR028889">
    <property type="entry name" value="USP"/>
</dbReference>
<evidence type="ECO:0000256" key="3">
    <source>
        <dbReference type="ARBA" id="ARBA00022723"/>
    </source>
</evidence>
<dbReference type="GO" id="GO:0008270">
    <property type="term" value="F:zinc ion binding"/>
    <property type="evidence" value="ECO:0007669"/>
    <property type="project" value="UniProtKB-KW"/>
</dbReference>
<dbReference type="AlphaFoldDB" id="A0AAV2QXL0"/>
<sequence>MGVEGRRWDQGDVVGVWGGEGASEGETIVCGHVNHSVNFNLVRRKLKEGQPIGECTQCRKGHTQNLDDSLRNDIVDNYEPVIWLCVYCGHQGCDRNTREKHSLLHYKTPHSDPHCLILNTQAWNVWCYECDSEVLQTSSKKLHQIVEFIKRQKDMAPRRNAGTNVVVNKKTKDGPNDGTSVEPPSIAINKIPVTATTDNSKDAKNQRNLKAGALASLPKVKGLNNLGNTCFFNSVMQSLAQTHYLLQLLDIQCQSGQRVFLPGRPKAPTIGEDGEVTFPEENKNENGRISVSQRRKQLEKKRDELPETEETMELKPIDLMLPEGGSLTLAMSVFLKDMHQFGRNGILNPGHLFGQICKRSSQFQGYEQQDSHELLRCMLDAIRNEEILRTKRAILRAFALSEKTDPNSVPPRLKNMIKGYGKQATHTIVDQIFGGHLISTVLSVNTCLSSYISEPIKDFRIPTYIEHKKLKRVDQIPAGFPIESAVSGSYVYKHNQIIKKTSKGHRGSPKVKKGHQKGTPGGIIAP</sequence>
<keyword evidence="4 6" id="KW-0863">Zinc-finger</keyword>